<dbReference type="RefSeq" id="WP_130476199.1">
    <property type="nucleotide sequence ID" value="NZ_SFCC01000007.1"/>
</dbReference>
<evidence type="ECO:0000313" key="3">
    <source>
        <dbReference type="Proteomes" id="UP000292003"/>
    </source>
</evidence>
<accession>A0A4V2ELY6</accession>
<dbReference type="GO" id="GO:0016787">
    <property type="term" value="F:hydrolase activity"/>
    <property type="evidence" value="ECO:0007669"/>
    <property type="project" value="InterPro"/>
</dbReference>
<dbReference type="Pfam" id="PF00149">
    <property type="entry name" value="Metallophos"/>
    <property type="match status" value="1"/>
</dbReference>
<proteinExistence type="predicted"/>
<dbReference type="AlphaFoldDB" id="A0A4V2ELY6"/>
<keyword evidence="3" id="KW-1185">Reference proteome</keyword>
<dbReference type="InterPro" id="IPR029052">
    <property type="entry name" value="Metallo-depent_PP-like"/>
</dbReference>
<evidence type="ECO:0000259" key="1">
    <source>
        <dbReference type="Pfam" id="PF00149"/>
    </source>
</evidence>
<dbReference type="EMBL" id="SFCC01000007">
    <property type="protein sequence ID" value="RZQ63195.1"/>
    <property type="molecule type" value="Genomic_DNA"/>
</dbReference>
<name>A0A4V2ELY6_9PSEU</name>
<reference evidence="2 3" key="1">
    <citation type="submission" date="2019-02" db="EMBL/GenBank/DDBJ databases">
        <title>Draft genome sequence of Amycolatopsis sp. 8-3EHSu isolated from roots of Suaeda maritima.</title>
        <authorList>
            <person name="Duangmal K."/>
            <person name="Chantavorakit T."/>
        </authorList>
    </citation>
    <scope>NUCLEOTIDE SEQUENCE [LARGE SCALE GENOMIC DNA]</scope>
    <source>
        <strain evidence="2 3">8-3EHSu</strain>
    </source>
</reference>
<organism evidence="2 3">
    <name type="scientific">Amycolatopsis suaedae</name>
    <dbReference type="NCBI Taxonomy" id="2510978"/>
    <lineage>
        <taxon>Bacteria</taxon>
        <taxon>Bacillati</taxon>
        <taxon>Actinomycetota</taxon>
        <taxon>Actinomycetes</taxon>
        <taxon>Pseudonocardiales</taxon>
        <taxon>Pseudonocardiaceae</taxon>
        <taxon>Amycolatopsis</taxon>
    </lineage>
</organism>
<protein>
    <submittedName>
        <fullName evidence="2">Metallophosphoesterase</fullName>
    </submittedName>
</protein>
<sequence>MRVHVVSDVHGNAEALARAGEGADALIVLGDLLDFVDYAEHGNGILGALFGAEAVGEFARLRREGTRDETVAYSRSLWASLADPAAAVDEAIREQYATLFAAMTAPTYATPGNVDTPDLWPEYAGAGVQILDGEATEIGGLRFGFVGGALLPPGVTAPRRSPVWRPYLRSRDDFAAAVAKLTDIDVLCSHIPPAVPELTYDVVARRAELGSVSLRELIAEEQPRWSLFGHVHQPLAPRTRLGRTECRNVGHFKQTTRPYVLRW</sequence>
<dbReference type="SUPFAM" id="SSF56300">
    <property type="entry name" value="Metallo-dependent phosphatases"/>
    <property type="match status" value="1"/>
</dbReference>
<comment type="caution">
    <text evidence="2">The sequence shown here is derived from an EMBL/GenBank/DDBJ whole genome shotgun (WGS) entry which is preliminary data.</text>
</comment>
<dbReference type="Gene3D" id="3.60.21.10">
    <property type="match status" value="1"/>
</dbReference>
<dbReference type="InterPro" id="IPR004843">
    <property type="entry name" value="Calcineurin-like_PHP"/>
</dbReference>
<gene>
    <name evidence="2" type="ORF">EWH70_16085</name>
</gene>
<evidence type="ECO:0000313" key="2">
    <source>
        <dbReference type="EMBL" id="RZQ63195.1"/>
    </source>
</evidence>
<dbReference type="Proteomes" id="UP000292003">
    <property type="component" value="Unassembled WGS sequence"/>
</dbReference>
<feature type="domain" description="Calcineurin-like phosphoesterase" evidence="1">
    <location>
        <begin position="1"/>
        <end position="234"/>
    </location>
</feature>
<dbReference type="OrthoDB" id="3569607at2"/>